<dbReference type="SMART" id="SM01134">
    <property type="entry name" value="DeoRC"/>
    <property type="match status" value="1"/>
</dbReference>
<keyword evidence="2" id="KW-0805">Transcription regulation</keyword>
<dbReference type="RefSeq" id="WP_150598835.1">
    <property type="nucleotide sequence ID" value="NZ_CABPRW010000002.1"/>
</dbReference>
<name>A0A5E4SNE1_9BURK</name>
<dbReference type="InterPro" id="IPR014036">
    <property type="entry name" value="DeoR-like_C"/>
</dbReference>
<dbReference type="InterPro" id="IPR037171">
    <property type="entry name" value="NagB/RpiA_transferase-like"/>
</dbReference>
<evidence type="ECO:0000313" key="5">
    <source>
        <dbReference type="EMBL" id="VVD75908.1"/>
    </source>
</evidence>
<sequence>MDLSERQTRIVALFRQHGEISVDALADHFGVATQTIRRDVNTLCDANVLRRYHGGARLLTPGPNQPYEVRRVRNLEGKLRIGQAAAERIPDGATVLLGIGTTPEQVAVALVHRKRLCVITNNLRAALVLASNPEHRVIVPGGELRSPNPEILGDEADRLFRAYRADVGVYSVGGIDDDGTLLDYDRHEAASREALRDASRYRILVADTYKFSRKPSVRGGQLDEQDLVITDGPLPDPLCEHLQLSVVSPVSPEILVV</sequence>
<gene>
    <name evidence="5" type="ORF">PFI31113_00844</name>
</gene>
<dbReference type="PROSITE" id="PS51000">
    <property type="entry name" value="HTH_DEOR_2"/>
    <property type="match status" value="1"/>
</dbReference>
<evidence type="ECO:0000256" key="2">
    <source>
        <dbReference type="ARBA" id="ARBA00023015"/>
    </source>
</evidence>
<dbReference type="PRINTS" id="PR00037">
    <property type="entry name" value="HTHLACR"/>
</dbReference>
<evidence type="ECO:0000313" key="6">
    <source>
        <dbReference type="Proteomes" id="UP000382577"/>
    </source>
</evidence>
<dbReference type="SUPFAM" id="SSF100950">
    <property type="entry name" value="NagB/RpiA/CoA transferase-like"/>
    <property type="match status" value="1"/>
</dbReference>
<dbReference type="InterPro" id="IPR050313">
    <property type="entry name" value="Carb_Metab_HTH_regulators"/>
</dbReference>
<dbReference type="GO" id="GO:0003700">
    <property type="term" value="F:DNA-binding transcription factor activity"/>
    <property type="evidence" value="ECO:0007669"/>
    <property type="project" value="InterPro"/>
</dbReference>
<dbReference type="SUPFAM" id="SSF46785">
    <property type="entry name" value="Winged helix' DNA-binding domain"/>
    <property type="match status" value="1"/>
</dbReference>
<keyword evidence="1" id="KW-0678">Repressor</keyword>
<dbReference type="OrthoDB" id="9797223at2"/>
<feature type="domain" description="HTH deoR-type" evidence="4">
    <location>
        <begin position="3"/>
        <end position="58"/>
    </location>
</feature>
<evidence type="ECO:0000259" key="4">
    <source>
        <dbReference type="PROSITE" id="PS51000"/>
    </source>
</evidence>
<dbReference type="Gene3D" id="3.30.750.70">
    <property type="entry name" value="4-hydroxybutyrate coenzyme like domains"/>
    <property type="match status" value="1"/>
</dbReference>
<reference evidence="5 6" key="1">
    <citation type="submission" date="2019-08" db="EMBL/GenBank/DDBJ databases">
        <authorList>
            <person name="Peeters C."/>
        </authorList>
    </citation>
    <scope>NUCLEOTIDE SEQUENCE [LARGE SCALE GENOMIC DNA]</scope>
    <source>
        <strain evidence="5 6">LMG 31113</strain>
    </source>
</reference>
<keyword evidence="3" id="KW-0804">Transcription</keyword>
<dbReference type="AlphaFoldDB" id="A0A5E4SNE1"/>
<dbReference type="PANTHER" id="PTHR30363:SF4">
    <property type="entry name" value="GLYCEROL-3-PHOSPHATE REGULON REPRESSOR"/>
    <property type="match status" value="1"/>
</dbReference>
<dbReference type="Pfam" id="PF00455">
    <property type="entry name" value="DeoRC"/>
    <property type="match status" value="1"/>
</dbReference>
<accession>A0A5E4SNE1</accession>
<dbReference type="Pfam" id="PF08220">
    <property type="entry name" value="HTH_DeoR"/>
    <property type="match status" value="1"/>
</dbReference>
<organism evidence="5 6">
    <name type="scientific">Pandoraea fibrosis</name>
    <dbReference type="NCBI Taxonomy" id="1891094"/>
    <lineage>
        <taxon>Bacteria</taxon>
        <taxon>Pseudomonadati</taxon>
        <taxon>Pseudomonadota</taxon>
        <taxon>Betaproteobacteria</taxon>
        <taxon>Burkholderiales</taxon>
        <taxon>Burkholderiaceae</taxon>
        <taxon>Pandoraea</taxon>
    </lineage>
</organism>
<evidence type="ECO:0000256" key="3">
    <source>
        <dbReference type="ARBA" id="ARBA00023163"/>
    </source>
</evidence>
<dbReference type="Proteomes" id="UP000382577">
    <property type="component" value="Unassembled WGS sequence"/>
</dbReference>
<dbReference type="InterPro" id="IPR036390">
    <property type="entry name" value="WH_DNA-bd_sf"/>
</dbReference>
<dbReference type="InterPro" id="IPR036388">
    <property type="entry name" value="WH-like_DNA-bd_sf"/>
</dbReference>
<dbReference type="EMBL" id="CABPRW010000002">
    <property type="protein sequence ID" value="VVD75908.1"/>
    <property type="molecule type" value="Genomic_DNA"/>
</dbReference>
<dbReference type="SMART" id="SM00420">
    <property type="entry name" value="HTH_DEOR"/>
    <property type="match status" value="1"/>
</dbReference>
<proteinExistence type="predicted"/>
<protein>
    <submittedName>
        <fullName evidence="5">DeoR family transcriptional regulator</fullName>
    </submittedName>
</protein>
<evidence type="ECO:0000256" key="1">
    <source>
        <dbReference type="ARBA" id="ARBA00022491"/>
    </source>
</evidence>
<dbReference type="PANTHER" id="PTHR30363">
    <property type="entry name" value="HTH-TYPE TRANSCRIPTIONAL REGULATOR SRLR-RELATED"/>
    <property type="match status" value="1"/>
</dbReference>
<dbReference type="InterPro" id="IPR001034">
    <property type="entry name" value="DeoR_HTH"/>
</dbReference>
<dbReference type="Gene3D" id="1.10.10.10">
    <property type="entry name" value="Winged helix-like DNA-binding domain superfamily/Winged helix DNA-binding domain"/>
    <property type="match status" value="1"/>
</dbReference>